<feature type="compositionally biased region" description="Basic and acidic residues" evidence="3">
    <location>
        <begin position="142"/>
        <end position="151"/>
    </location>
</feature>
<dbReference type="SUPFAM" id="SSF46934">
    <property type="entry name" value="UBA-like"/>
    <property type="match status" value="1"/>
</dbReference>
<proteinExistence type="predicted"/>
<dbReference type="PROSITE" id="PS00028">
    <property type="entry name" value="ZINC_FINGER_C2H2_1"/>
    <property type="match status" value="1"/>
</dbReference>
<sequence>MALRELDSAQAVNTFKSSNPNTVVCFSATWCMPCSASKPQYEQLASDYLQDSSKDVKCGIVYEHNLGESIHDFQIRAFPTYVLYTSNGQEAGRIQGVNFDGIKAMIEKAGCKKDFGEGKSLGGGTPVSSDEARKQRLAMLEKKAGDDDVQMKEAATTQEEPVKDVEMKDTGDNADANEGENELVDPTESLSQEDIKTLTESMGFSLIKAQKGLLNSNSGVEGAVEWLMNHQDDEDIDEPIAKVPKNGAVAQSYKCNECGKILSNMANLELHANKTGHSDFEESTQCIKPLTEEEKAKKIAEIKDLLKAKRMEREALEKVEDVDREKKRREMGKNMAQTREEMEKAARLREAKQRKKEKEDFKRERARIKAEIEKDKRERAAHKGKLTSKLGIDGYHPDAIQYDVDAGVSSPGHHPHKKIKASVAKIDEYISKVSSYKAGGDGGKCLKILSLYVKNIVENPGEDKFKKINMENKAYKTKVKPFIGAKALLLAIGFSPNEGNDALVLEDDADMDILKETQKKLEAAYAAY</sequence>
<dbReference type="GO" id="GO:0031397">
    <property type="term" value="P:negative regulation of protein ubiquitination"/>
    <property type="evidence" value="ECO:0007669"/>
    <property type="project" value="TreeGrafter"/>
</dbReference>
<evidence type="ECO:0000259" key="4">
    <source>
        <dbReference type="PROSITE" id="PS50157"/>
    </source>
</evidence>
<keyword evidence="1" id="KW-0863">Zinc-finger</keyword>
<gene>
    <name evidence="6" type="ORF">CTEN210_17479</name>
</gene>
<dbReference type="SUPFAM" id="SSF52833">
    <property type="entry name" value="Thioredoxin-like"/>
    <property type="match status" value="1"/>
</dbReference>
<dbReference type="PANTHER" id="PTHR46340">
    <property type="entry name" value="UBX DOMAIN-CONTAINING PROTEIN 1"/>
    <property type="match status" value="1"/>
</dbReference>
<dbReference type="CDD" id="cd02947">
    <property type="entry name" value="TRX_family"/>
    <property type="match status" value="1"/>
</dbReference>
<dbReference type="Pfam" id="PF22562">
    <property type="entry name" value="UBA_7"/>
    <property type="match status" value="1"/>
</dbReference>
<dbReference type="InterPro" id="IPR013766">
    <property type="entry name" value="Thioredoxin_domain"/>
</dbReference>
<accession>A0AAD3DAX5</accession>
<dbReference type="InterPro" id="IPR013087">
    <property type="entry name" value="Znf_C2H2_type"/>
</dbReference>
<dbReference type="PANTHER" id="PTHR46340:SF1">
    <property type="entry name" value="UBX DOMAIN-CONTAINING PROTEIN 1"/>
    <property type="match status" value="1"/>
</dbReference>
<dbReference type="Proteomes" id="UP001054902">
    <property type="component" value="Unassembled WGS sequence"/>
</dbReference>
<dbReference type="SMART" id="SM00580">
    <property type="entry name" value="PUG"/>
    <property type="match status" value="1"/>
</dbReference>
<evidence type="ECO:0000313" key="6">
    <source>
        <dbReference type="EMBL" id="GFH61003.1"/>
    </source>
</evidence>
<reference evidence="6 7" key="1">
    <citation type="journal article" date="2021" name="Sci. Rep.">
        <title>The genome of the diatom Chaetoceros tenuissimus carries an ancient integrated fragment of an extant virus.</title>
        <authorList>
            <person name="Hongo Y."/>
            <person name="Kimura K."/>
            <person name="Takaki Y."/>
            <person name="Yoshida Y."/>
            <person name="Baba S."/>
            <person name="Kobayashi G."/>
            <person name="Nagasaki K."/>
            <person name="Hano T."/>
            <person name="Tomaru Y."/>
        </authorList>
    </citation>
    <scope>NUCLEOTIDE SEQUENCE [LARGE SCALE GENOMIC DNA]</scope>
    <source>
        <strain evidence="6 7">NIES-3715</strain>
    </source>
</reference>
<feature type="domain" description="Thioredoxin" evidence="5">
    <location>
        <begin position="1"/>
        <end position="111"/>
    </location>
</feature>
<dbReference type="GO" id="GO:0036435">
    <property type="term" value="F:K48-linked polyubiquitin modification-dependent protein binding"/>
    <property type="evidence" value="ECO:0007669"/>
    <property type="project" value="TreeGrafter"/>
</dbReference>
<dbReference type="Gene3D" id="1.10.8.10">
    <property type="entry name" value="DNA helicase RuvA subunit, C-terminal domain"/>
    <property type="match status" value="1"/>
</dbReference>
<dbReference type="GO" id="GO:0032435">
    <property type="term" value="P:negative regulation of proteasomal ubiquitin-dependent protein catabolic process"/>
    <property type="evidence" value="ECO:0007669"/>
    <property type="project" value="TreeGrafter"/>
</dbReference>
<name>A0AAD3DAX5_9STRA</name>
<evidence type="ECO:0008006" key="8">
    <source>
        <dbReference type="Google" id="ProtNLM"/>
    </source>
</evidence>
<feature type="compositionally biased region" description="Basic and acidic residues" evidence="3">
    <location>
        <begin position="160"/>
        <end position="171"/>
    </location>
</feature>
<dbReference type="InterPro" id="IPR018997">
    <property type="entry name" value="PUB_domain"/>
</dbReference>
<comment type="caution">
    <text evidence="6">The sequence shown here is derived from an EMBL/GenBank/DDBJ whole genome shotgun (WGS) entry which is preliminary data.</text>
</comment>
<dbReference type="AlphaFoldDB" id="A0AAD3DAX5"/>
<dbReference type="PROSITE" id="PS51352">
    <property type="entry name" value="THIOREDOXIN_2"/>
    <property type="match status" value="1"/>
</dbReference>
<dbReference type="PROSITE" id="PS50157">
    <property type="entry name" value="ZINC_FINGER_C2H2_2"/>
    <property type="match status" value="1"/>
</dbReference>
<keyword evidence="7" id="KW-1185">Reference proteome</keyword>
<evidence type="ECO:0000259" key="5">
    <source>
        <dbReference type="PROSITE" id="PS51352"/>
    </source>
</evidence>
<evidence type="ECO:0000256" key="3">
    <source>
        <dbReference type="SAM" id="MobiDB-lite"/>
    </source>
</evidence>
<dbReference type="Pfam" id="PF00085">
    <property type="entry name" value="Thioredoxin"/>
    <property type="match status" value="1"/>
</dbReference>
<feature type="domain" description="C2H2-type" evidence="4">
    <location>
        <begin position="253"/>
        <end position="282"/>
    </location>
</feature>
<organism evidence="6 7">
    <name type="scientific">Chaetoceros tenuissimus</name>
    <dbReference type="NCBI Taxonomy" id="426638"/>
    <lineage>
        <taxon>Eukaryota</taxon>
        <taxon>Sar</taxon>
        <taxon>Stramenopiles</taxon>
        <taxon>Ochrophyta</taxon>
        <taxon>Bacillariophyta</taxon>
        <taxon>Coscinodiscophyceae</taxon>
        <taxon>Chaetocerotophycidae</taxon>
        <taxon>Chaetocerotales</taxon>
        <taxon>Chaetocerotaceae</taxon>
        <taxon>Chaetoceros</taxon>
    </lineage>
</organism>
<dbReference type="GO" id="GO:0005634">
    <property type="term" value="C:nucleus"/>
    <property type="evidence" value="ECO:0007669"/>
    <property type="project" value="TreeGrafter"/>
</dbReference>
<dbReference type="SUPFAM" id="SSF143503">
    <property type="entry name" value="PUG domain-like"/>
    <property type="match status" value="1"/>
</dbReference>
<dbReference type="InterPro" id="IPR009060">
    <property type="entry name" value="UBA-like_sf"/>
</dbReference>
<keyword evidence="2" id="KW-0175">Coiled coil</keyword>
<dbReference type="GO" id="GO:0008270">
    <property type="term" value="F:zinc ion binding"/>
    <property type="evidence" value="ECO:0007669"/>
    <property type="project" value="UniProtKB-KW"/>
</dbReference>
<dbReference type="Gene3D" id="1.20.58.2190">
    <property type="match status" value="1"/>
</dbReference>
<dbReference type="InterPro" id="IPR036249">
    <property type="entry name" value="Thioredoxin-like_sf"/>
</dbReference>
<keyword evidence="1" id="KW-0479">Metal-binding</keyword>
<feature type="compositionally biased region" description="Acidic residues" evidence="3">
    <location>
        <begin position="175"/>
        <end position="185"/>
    </location>
</feature>
<dbReference type="CDD" id="cd09212">
    <property type="entry name" value="PUB"/>
    <property type="match status" value="1"/>
</dbReference>
<dbReference type="GO" id="GO:0005737">
    <property type="term" value="C:cytoplasm"/>
    <property type="evidence" value="ECO:0007669"/>
    <property type="project" value="TreeGrafter"/>
</dbReference>
<dbReference type="InterPro" id="IPR036339">
    <property type="entry name" value="PUB-like_dom_sf"/>
</dbReference>
<evidence type="ECO:0000313" key="7">
    <source>
        <dbReference type="Proteomes" id="UP001054902"/>
    </source>
</evidence>
<keyword evidence="1" id="KW-0862">Zinc</keyword>
<feature type="region of interest" description="Disordered" evidence="3">
    <location>
        <begin position="142"/>
        <end position="188"/>
    </location>
</feature>
<evidence type="ECO:0000256" key="2">
    <source>
        <dbReference type="SAM" id="Coils"/>
    </source>
</evidence>
<dbReference type="InterPro" id="IPR015940">
    <property type="entry name" value="UBA"/>
</dbReference>
<dbReference type="Pfam" id="PF09409">
    <property type="entry name" value="PUB"/>
    <property type="match status" value="1"/>
</dbReference>
<dbReference type="Gene3D" id="3.40.30.10">
    <property type="entry name" value="Glutaredoxin"/>
    <property type="match status" value="1"/>
</dbReference>
<feature type="coiled-coil region" evidence="2">
    <location>
        <begin position="299"/>
        <end position="378"/>
    </location>
</feature>
<protein>
    <recommendedName>
        <fullName evidence="8">C2H2-type domain-containing protein</fullName>
    </recommendedName>
</protein>
<evidence type="ECO:0000256" key="1">
    <source>
        <dbReference type="PROSITE-ProRule" id="PRU00042"/>
    </source>
</evidence>
<dbReference type="EMBL" id="BLLK01000069">
    <property type="protein sequence ID" value="GFH61003.1"/>
    <property type="molecule type" value="Genomic_DNA"/>
</dbReference>
<dbReference type="GO" id="GO:1903094">
    <property type="term" value="P:negative regulation of protein K48-linked deubiquitination"/>
    <property type="evidence" value="ECO:0007669"/>
    <property type="project" value="TreeGrafter"/>
</dbReference>